<name>A0A9P9DTD0_9PLEO</name>
<feature type="compositionally biased region" description="Basic and acidic residues" evidence="1">
    <location>
        <begin position="191"/>
        <end position="224"/>
    </location>
</feature>
<feature type="compositionally biased region" description="Polar residues" evidence="1">
    <location>
        <begin position="158"/>
        <end position="168"/>
    </location>
</feature>
<feature type="compositionally biased region" description="Basic and acidic residues" evidence="1">
    <location>
        <begin position="171"/>
        <end position="184"/>
    </location>
</feature>
<feature type="region of interest" description="Disordered" evidence="1">
    <location>
        <begin position="135"/>
        <end position="224"/>
    </location>
</feature>
<evidence type="ECO:0000313" key="3">
    <source>
        <dbReference type="Proteomes" id="UP000700596"/>
    </source>
</evidence>
<gene>
    <name evidence="2" type="ORF">B0J11DRAFT_580188</name>
</gene>
<evidence type="ECO:0000313" key="2">
    <source>
        <dbReference type="EMBL" id="KAH7125649.1"/>
    </source>
</evidence>
<evidence type="ECO:0000256" key="1">
    <source>
        <dbReference type="SAM" id="MobiDB-lite"/>
    </source>
</evidence>
<organism evidence="2 3">
    <name type="scientific">Dendryphion nanum</name>
    <dbReference type="NCBI Taxonomy" id="256645"/>
    <lineage>
        <taxon>Eukaryota</taxon>
        <taxon>Fungi</taxon>
        <taxon>Dikarya</taxon>
        <taxon>Ascomycota</taxon>
        <taxon>Pezizomycotina</taxon>
        <taxon>Dothideomycetes</taxon>
        <taxon>Pleosporomycetidae</taxon>
        <taxon>Pleosporales</taxon>
        <taxon>Torulaceae</taxon>
        <taxon>Dendryphion</taxon>
    </lineage>
</organism>
<dbReference type="AlphaFoldDB" id="A0A9P9DTD0"/>
<dbReference type="EMBL" id="JAGMWT010000007">
    <property type="protein sequence ID" value="KAH7125649.1"/>
    <property type="molecule type" value="Genomic_DNA"/>
</dbReference>
<reference evidence="2" key="1">
    <citation type="journal article" date="2021" name="Nat. Commun.">
        <title>Genetic determinants of endophytism in the Arabidopsis root mycobiome.</title>
        <authorList>
            <person name="Mesny F."/>
            <person name="Miyauchi S."/>
            <person name="Thiergart T."/>
            <person name="Pickel B."/>
            <person name="Atanasova L."/>
            <person name="Karlsson M."/>
            <person name="Huettel B."/>
            <person name="Barry K.W."/>
            <person name="Haridas S."/>
            <person name="Chen C."/>
            <person name="Bauer D."/>
            <person name="Andreopoulos W."/>
            <person name="Pangilinan J."/>
            <person name="LaButti K."/>
            <person name="Riley R."/>
            <person name="Lipzen A."/>
            <person name="Clum A."/>
            <person name="Drula E."/>
            <person name="Henrissat B."/>
            <person name="Kohler A."/>
            <person name="Grigoriev I.V."/>
            <person name="Martin F.M."/>
            <person name="Hacquard S."/>
        </authorList>
    </citation>
    <scope>NUCLEOTIDE SEQUENCE</scope>
    <source>
        <strain evidence="2">MPI-CAGE-CH-0243</strain>
    </source>
</reference>
<dbReference type="Proteomes" id="UP000700596">
    <property type="component" value="Unassembled WGS sequence"/>
</dbReference>
<proteinExistence type="predicted"/>
<keyword evidence="3" id="KW-1185">Reference proteome</keyword>
<protein>
    <submittedName>
        <fullName evidence="2">Uncharacterized protein</fullName>
    </submittedName>
</protein>
<accession>A0A9P9DTD0</accession>
<sequence>MRIKRAPPSPILSAITATYSQPSAVKFVTDPSTIVLLLDFNASGPPSRHNVDSQEDQQNRALRQELENAKAYIDALIAADDAIVKKRSKPKKTVRFALDLFPERQASAGGQEDPFPAPSMPVTVPAVCLRRSARNIATPTMADDKKNSVAGNGKKSKTVQAPNPSTQVEGHGQEDGHEIPEPASRRKRKREAGDSEGRERNNRQRIGTRGERLRHGNEWELEGDKGNEEEELDVYDFLRACRGIKGDIEL</sequence>
<comment type="caution">
    <text evidence="2">The sequence shown here is derived from an EMBL/GenBank/DDBJ whole genome shotgun (WGS) entry which is preliminary data.</text>
</comment>